<evidence type="ECO:0000259" key="1">
    <source>
        <dbReference type="Pfam" id="PF09359"/>
    </source>
</evidence>
<dbReference type="Proteomes" id="UP000664545">
    <property type="component" value="Unassembled WGS sequence"/>
</dbReference>
<evidence type="ECO:0000313" key="2">
    <source>
        <dbReference type="EMBL" id="MBN7773092.1"/>
    </source>
</evidence>
<gene>
    <name evidence="2" type="ORF">JYB65_06940</name>
</gene>
<evidence type="ECO:0000313" key="3">
    <source>
        <dbReference type="Proteomes" id="UP000664545"/>
    </source>
</evidence>
<name>A0A939D8M6_CLOAM</name>
<dbReference type="GO" id="GO:0006799">
    <property type="term" value="P:polyphosphate biosynthetic process"/>
    <property type="evidence" value="ECO:0007669"/>
    <property type="project" value="UniProtKB-ARBA"/>
</dbReference>
<dbReference type="Gene3D" id="3.20.100.30">
    <property type="entry name" value="VTC, catalytic tunnel domain"/>
    <property type="match status" value="1"/>
</dbReference>
<accession>A0A939D8M6</accession>
<protein>
    <submittedName>
        <fullName evidence="2">Polyphosphate polymerase domain-containing protein</fullName>
    </submittedName>
</protein>
<dbReference type="EMBL" id="JAFJZZ010000002">
    <property type="protein sequence ID" value="MBN7773092.1"/>
    <property type="molecule type" value="Genomic_DNA"/>
</dbReference>
<keyword evidence="3" id="KW-1185">Reference proteome</keyword>
<proteinExistence type="predicted"/>
<feature type="domain" description="VTC" evidence="1">
    <location>
        <begin position="21"/>
        <end position="234"/>
    </location>
</feature>
<comment type="caution">
    <text evidence="2">The sequence shown here is derived from an EMBL/GenBank/DDBJ whole genome shotgun (WGS) entry which is preliminary data.</text>
</comment>
<dbReference type="InterPro" id="IPR018966">
    <property type="entry name" value="VTC_domain"/>
</dbReference>
<dbReference type="Pfam" id="PF09359">
    <property type="entry name" value="VTC"/>
    <property type="match status" value="1"/>
</dbReference>
<dbReference type="InterPro" id="IPR042267">
    <property type="entry name" value="VTC_sf"/>
</dbReference>
<dbReference type="CDD" id="cd07750">
    <property type="entry name" value="PolyPPase_VTC_like"/>
    <property type="match status" value="1"/>
</dbReference>
<dbReference type="AlphaFoldDB" id="A0A939D8M6"/>
<reference evidence="2" key="1">
    <citation type="submission" date="2021-02" db="EMBL/GenBank/DDBJ databases">
        <title>Abyssanaerobacter marinus gen.nov., sp., nov, anaerobic bacterium isolated from the Onnuri vent field of Indian Ocean and suggestion of Mogibacteriaceae fam. nov., and proposal of reclassification of ambiguous this family's genus member.</title>
        <authorList>
            <person name="Kim Y.J."/>
            <person name="Yang J.-A."/>
        </authorList>
    </citation>
    <scope>NUCLEOTIDE SEQUENCE</scope>
    <source>
        <strain evidence="2">DSM 2634</strain>
    </source>
</reference>
<sequence length="239" mass="28093">MRVLSDNILIRKGITVKTFYRHELKHPINIIDSEELKQRLLLVTALDSFADEKGGYTVKSLYFDTLNNIALQEKLDGVQHRSKFRIRYYNNNTSFMRLEKKCKNNHLCHKENANITKEQCQSILNGDWDWLKDTDHPLLLELYIKMSTQLLRPKSIVIYRREAFVHPVGNVRITIDSNLRRGSFVHDFLEPNTAAYPLPVGRVLEVKYDSFLPSYLHDLVRIKNRQASSFSKYAFSRLY</sequence>
<organism evidence="2 3">
    <name type="scientific">Clostridium aminobutyricum</name>
    <dbReference type="NCBI Taxonomy" id="33953"/>
    <lineage>
        <taxon>Bacteria</taxon>
        <taxon>Bacillati</taxon>
        <taxon>Bacillota</taxon>
        <taxon>Clostridia</taxon>
        <taxon>Eubacteriales</taxon>
        <taxon>Clostridiaceae</taxon>
        <taxon>Clostridium</taxon>
    </lineage>
</organism>